<evidence type="ECO:0000256" key="7">
    <source>
        <dbReference type="SAM" id="Phobius"/>
    </source>
</evidence>
<feature type="signal peptide" evidence="8">
    <location>
        <begin position="1"/>
        <end position="29"/>
    </location>
</feature>
<evidence type="ECO:0000256" key="2">
    <source>
        <dbReference type="ARBA" id="ARBA00022670"/>
    </source>
</evidence>
<comment type="caution">
    <text evidence="5">Lacks conserved residue(s) required for the propagation of feature annotation.</text>
</comment>
<evidence type="ECO:0000313" key="10">
    <source>
        <dbReference type="EMBL" id="GAA4702510.1"/>
    </source>
</evidence>
<protein>
    <recommendedName>
        <fullName evidence="9">Peptidase S8/S53 domain-containing protein</fullName>
    </recommendedName>
</protein>
<evidence type="ECO:0000256" key="5">
    <source>
        <dbReference type="PROSITE-ProRule" id="PRU01240"/>
    </source>
</evidence>
<comment type="caution">
    <text evidence="10">The sequence shown here is derived from an EMBL/GenBank/DDBJ whole genome shotgun (WGS) entry which is preliminary data.</text>
</comment>
<keyword evidence="7" id="KW-0812">Transmembrane</keyword>
<accession>A0ABP8X7S4</accession>
<name>A0ABP8X7S4_9ACTN</name>
<evidence type="ECO:0000313" key="11">
    <source>
        <dbReference type="Proteomes" id="UP001499974"/>
    </source>
</evidence>
<keyword evidence="8" id="KW-0732">Signal</keyword>
<dbReference type="PANTHER" id="PTHR43806:SF11">
    <property type="entry name" value="CEREVISIN-RELATED"/>
    <property type="match status" value="1"/>
</dbReference>
<dbReference type="PROSITE" id="PS51892">
    <property type="entry name" value="SUBTILASE"/>
    <property type="match status" value="1"/>
</dbReference>
<proteinExistence type="inferred from homology"/>
<keyword evidence="7" id="KW-0472">Membrane</keyword>
<comment type="similarity">
    <text evidence="1 5">Belongs to the peptidase S8 family.</text>
</comment>
<dbReference type="SUPFAM" id="SSF52743">
    <property type="entry name" value="Subtilisin-like"/>
    <property type="match status" value="1"/>
</dbReference>
<dbReference type="EMBL" id="BAABKM010000002">
    <property type="protein sequence ID" value="GAA4702510.1"/>
    <property type="molecule type" value="Genomic_DNA"/>
</dbReference>
<dbReference type="Proteomes" id="UP001499974">
    <property type="component" value="Unassembled WGS sequence"/>
</dbReference>
<keyword evidence="4" id="KW-0720">Serine protease</keyword>
<keyword evidence="7" id="KW-1133">Transmembrane helix</keyword>
<dbReference type="InterPro" id="IPR000209">
    <property type="entry name" value="Peptidase_S8/S53_dom"/>
</dbReference>
<organism evidence="10 11">
    <name type="scientific">Nocardioides conyzicola</name>
    <dbReference type="NCBI Taxonomy" id="1651781"/>
    <lineage>
        <taxon>Bacteria</taxon>
        <taxon>Bacillati</taxon>
        <taxon>Actinomycetota</taxon>
        <taxon>Actinomycetes</taxon>
        <taxon>Propionibacteriales</taxon>
        <taxon>Nocardioidaceae</taxon>
        <taxon>Nocardioides</taxon>
    </lineage>
</organism>
<feature type="chain" id="PRO_5047005640" description="Peptidase S8/S53 domain-containing protein" evidence="8">
    <location>
        <begin position="30"/>
        <end position="422"/>
    </location>
</feature>
<sequence>MRLRTALVGTTALGAVGLGLVVPTAPAYAADNACLAVEQTTPGTDTSRPSAPLAMLGVEAAQQHVARFGSSSGTPVRVAVVSSGVRFGDAGVIPLWSLKDLSGVGGDIVDPQGTEIAGLVSGVPRKDGQPVGVAPAAQIIDARVFVDSDSNEARERPAPATLAAGLNWVADEARPLNIKVAVVPFVVPDSQELRRAVKRLQDAGTVVVAASGDRPGEGAAFAADFKSPAAKDEDAGPLFFPAGYPGVVAVNATGTGDPAGALASVVKNSRTAVAAPTYDAVSYGLNEHTCLVQPTSTAAAAGIVAGVVALLWQRYPKERAAQIAARLINTADGTTDDPTPLTGYGIVQPYEALTRPLAPSRSGKVERTVEQSRPQTQAAAPEPADDLLASTREHAVWWGLIGGGLLVVVLMLRPVLARRRRA</sequence>
<dbReference type="RefSeq" id="WP_345521084.1">
    <property type="nucleotide sequence ID" value="NZ_BAABKM010000002.1"/>
</dbReference>
<evidence type="ECO:0000256" key="8">
    <source>
        <dbReference type="SAM" id="SignalP"/>
    </source>
</evidence>
<dbReference type="InterPro" id="IPR050131">
    <property type="entry name" value="Peptidase_S8_subtilisin-like"/>
</dbReference>
<dbReference type="PANTHER" id="PTHR43806">
    <property type="entry name" value="PEPTIDASE S8"/>
    <property type="match status" value="1"/>
</dbReference>
<evidence type="ECO:0000256" key="6">
    <source>
        <dbReference type="SAM" id="MobiDB-lite"/>
    </source>
</evidence>
<keyword evidence="3" id="KW-0378">Hydrolase</keyword>
<dbReference type="CDD" id="cd00306">
    <property type="entry name" value="Peptidases_S8_S53"/>
    <property type="match status" value="1"/>
</dbReference>
<evidence type="ECO:0000256" key="4">
    <source>
        <dbReference type="ARBA" id="ARBA00022825"/>
    </source>
</evidence>
<dbReference type="InterPro" id="IPR036852">
    <property type="entry name" value="Peptidase_S8/S53_dom_sf"/>
</dbReference>
<keyword evidence="2" id="KW-0645">Protease</keyword>
<evidence type="ECO:0000259" key="9">
    <source>
        <dbReference type="Pfam" id="PF00082"/>
    </source>
</evidence>
<feature type="domain" description="Peptidase S8/S53" evidence="9">
    <location>
        <begin position="113"/>
        <end position="345"/>
    </location>
</feature>
<keyword evidence="11" id="KW-1185">Reference proteome</keyword>
<gene>
    <name evidence="10" type="ORF">GCM10023349_19770</name>
</gene>
<evidence type="ECO:0000256" key="1">
    <source>
        <dbReference type="ARBA" id="ARBA00011073"/>
    </source>
</evidence>
<feature type="transmembrane region" description="Helical" evidence="7">
    <location>
        <begin position="395"/>
        <end position="416"/>
    </location>
</feature>
<dbReference type="Pfam" id="PF00082">
    <property type="entry name" value="Peptidase_S8"/>
    <property type="match status" value="1"/>
</dbReference>
<feature type="region of interest" description="Disordered" evidence="6">
    <location>
        <begin position="358"/>
        <end position="383"/>
    </location>
</feature>
<reference evidence="11" key="1">
    <citation type="journal article" date="2019" name="Int. J. Syst. Evol. Microbiol.">
        <title>The Global Catalogue of Microorganisms (GCM) 10K type strain sequencing project: providing services to taxonomists for standard genome sequencing and annotation.</title>
        <authorList>
            <consortium name="The Broad Institute Genomics Platform"/>
            <consortium name="The Broad Institute Genome Sequencing Center for Infectious Disease"/>
            <person name="Wu L."/>
            <person name="Ma J."/>
        </authorList>
    </citation>
    <scope>NUCLEOTIDE SEQUENCE [LARGE SCALE GENOMIC DNA]</scope>
    <source>
        <strain evidence="11">JCM 18531</strain>
    </source>
</reference>
<evidence type="ECO:0000256" key="3">
    <source>
        <dbReference type="ARBA" id="ARBA00022801"/>
    </source>
</evidence>
<dbReference type="Gene3D" id="3.40.50.200">
    <property type="entry name" value="Peptidase S8/S53 domain"/>
    <property type="match status" value="1"/>
</dbReference>